<dbReference type="Pfam" id="PF07992">
    <property type="entry name" value="Pyr_redox_2"/>
    <property type="match status" value="1"/>
</dbReference>
<evidence type="ECO:0000259" key="8">
    <source>
        <dbReference type="Pfam" id="PF07992"/>
    </source>
</evidence>
<organism evidence="9 10">
    <name type="scientific">Agromyces seonyuensis</name>
    <dbReference type="NCBI Taxonomy" id="2662446"/>
    <lineage>
        <taxon>Bacteria</taxon>
        <taxon>Bacillati</taxon>
        <taxon>Actinomycetota</taxon>
        <taxon>Actinomycetes</taxon>
        <taxon>Micrococcales</taxon>
        <taxon>Microbacteriaceae</taxon>
        <taxon>Agromyces</taxon>
    </lineage>
</organism>
<dbReference type="GO" id="GO:0050660">
    <property type="term" value="F:flavin adenine dinucleotide binding"/>
    <property type="evidence" value="ECO:0007669"/>
    <property type="project" value="TreeGrafter"/>
</dbReference>
<evidence type="ECO:0000256" key="1">
    <source>
        <dbReference type="ARBA" id="ARBA00007532"/>
    </source>
</evidence>
<evidence type="ECO:0000256" key="2">
    <source>
        <dbReference type="ARBA" id="ARBA00022630"/>
    </source>
</evidence>
<evidence type="ECO:0000256" key="6">
    <source>
        <dbReference type="PIRSR" id="PIRSR000350-4"/>
    </source>
</evidence>
<dbReference type="InterPro" id="IPR023753">
    <property type="entry name" value="FAD/NAD-binding_dom"/>
</dbReference>
<accession>A0A6I4P3N3</accession>
<feature type="binding site" evidence="5">
    <location>
        <position position="53"/>
    </location>
    <ligand>
        <name>FAD</name>
        <dbReference type="ChEBI" id="CHEBI:57692"/>
    </ligand>
</feature>
<dbReference type="PRINTS" id="PR00368">
    <property type="entry name" value="FADPNR"/>
</dbReference>
<feature type="domain" description="Pyridine nucleotide-disulphide oxidoreductase dimerisation" evidence="7">
    <location>
        <begin position="360"/>
        <end position="466"/>
    </location>
</feature>
<evidence type="ECO:0000256" key="5">
    <source>
        <dbReference type="PIRSR" id="PIRSR000350-3"/>
    </source>
</evidence>
<dbReference type="InterPro" id="IPR036188">
    <property type="entry name" value="FAD/NAD-bd_sf"/>
</dbReference>
<dbReference type="Gene3D" id="3.30.390.30">
    <property type="match status" value="1"/>
</dbReference>
<dbReference type="PIRSF" id="PIRSF000350">
    <property type="entry name" value="Mercury_reductase_MerA"/>
    <property type="match status" value="1"/>
</dbReference>
<dbReference type="SUPFAM" id="SSF55424">
    <property type="entry name" value="FAD/NAD-linked reductases, dimerisation (C-terminal) domain"/>
    <property type="match status" value="1"/>
</dbReference>
<sequence length="490" mass="50231">MSETIETDVIVLGAGPVGENVADRTRAAGLDTVIVERELVGGECSYWACVPSKVLLRSAAALRDAKALPGAAEAVTGELDPQAVFARRDRFVGDWDDSGGADWLASIDARLLRGTGRFDGPKRVVVTDDAGAETLVVARHAVVVATGSEPVVPPIPGLAEVRPWGSREATGAHEVPARLAVVGGGVVAVEMATAYAGFGSEVTIIQRGTLLHGFEDFAGEAVAAGLEALGARVLLGKQVARASRDADGTVTLELDDGTRVEADEVLVATGRRPRTGDLGLETLGLEPGAKLDVDDSLAVPTASGGWLYAVGDVNGRAPLTHQGKYEARAVGDGIAARVRGDAPELGPWGADAATADHRAVPQVVFSSPEVAAVGLTESAARAAGFSVRAVEVPLTSAQGAQIHVDGADGRAKLVVDARDGLVLGATFVGDDVAELLHAATVAIVGQVSVRRLWHAVPAFPSVSEVWLRLLEALGRESARGADGGLTAAAS</sequence>
<gene>
    <name evidence="9" type="ORF">GB864_09650</name>
</gene>
<feature type="domain" description="FAD/NAD(P)-binding" evidence="8">
    <location>
        <begin position="8"/>
        <end position="322"/>
    </location>
</feature>
<dbReference type="InterPro" id="IPR001100">
    <property type="entry name" value="Pyr_nuc-diS_OxRdtase"/>
</dbReference>
<dbReference type="InterPro" id="IPR004099">
    <property type="entry name" value="Pyr_nucl-diS_OxRdtase_dimer"/>
</dbReference>
<feature type="binding site" evidence="5">
    <location>
        <position position="312"/>
    </location>
    <ligand>
        <name>FAD</name>
        <dbReference type="ChEBI" id="CHEBI:57692"/>
    </ligand>
</feature>
<dbReference type="InterPro" id="IPR050151">
    <property type="entry name" value="Class-I_Pyr_Nuc-Dis_Oxidored"/>
</dbReference>
<comment type="cofactor">
    <cofactor evidence="5">
        <name>FAD</name>
        <dbReference type="ChEBI" id="CHEBI:57692"/>
    </cofactor>
    <text evidence="5">Binds 1 FAD per subunit.</text>
</comment>
<keyword evidence="4 5" id="KW-0520">NAD</keyword>
<name>A0A6I4P3N3_9MICO</name>
<dbReference type="RefSeq" id="WP_160424479.1">
    <property type="nucleotide sequence ID" value="NZ_WSTA01000038.1"/>
</dbReference>
<dbReference type="PRINTS" id="PR00411">
    <property type="entry name" value="PNDRDTASEI"/>
</dbReference>
<dbReference type="PANTHER" id="PTHR22912:SF151">
    <property type="entry name" value="DIHYDROLIPOYL DEHYDROGENASE, MITOCHONDRIAL"/>
    <property type="match status" value="1"/>
</dbReference>
<evidence type="ECO:0000259" key="7">
    <source>
        <dbReference type="Pfam" id="PF02852"/>
    </source>
</evidence>
<keyword evidence="3 5" id="KW-0274">FAD</keyword>
<evidence type="ECO:0000313" key="10">
    <source>
        <dbReference type="Proteomes" id="UP000438182"/>
    </source>
</evidence>
<feature type="binding site" evidence="5">
    <location>
        <position position="270"/>
    </location>
    <ligand>
        <name>NAD(+)</name>
        <dbReference type="ChEBI" id="CHEBI:57540"/>
    </ligand>
</feature>
<dbReference type="GO" id="GO:0004148">
    <property type="term" value="F:dihydrolipoyl dehydrogenase (NADH) activity"/>
    <property type="evidence" value="ECO:0007669"/>
    <property type="project" value="TreeGrafter"/>
</dbReference>
<dbReference type="SUPFAM" id="SSF51905">
    <property type="entry name" value="FAD/NAD(P)-binding domain"/>
    <property type="match status" value="1"/>
</dbReference>
<keyword evidence="10" id="KW-1185">Reference proteome</keyword>
<dbReference type="Pfam" id="PF02852">
    <property type="entry name" value="Pyr_redox_dim"/>
    <property type="match status" value="1"/>
</dbReference>
<comment type="similarity">
    <text evidence="1">Belongs to the class-I pyridine nucleotide-disulfide oxidoreductase family.</text>
</comment>
<feature type="binding site" evidence="5">
    <location>
        <begin position="146"/>
        <end position="148"/>
    </location>
    <ligand>
        <name>FAD</name>
        <dbReference type="ChEBI" id="CHEBI:57692"/>
    </ligand>
</feature>
<dbReference type="EMBL" id="WSTA01000038">
    <property type="protein sequence ID" value="MWB98809.1"/>
    <property type="molecule type" value="Genomic_DNA"/>
</dbReference>
<feature type="binding site" evidence="5">
    <location>
        <begin position="183"/>
        <end position="190"/>
    </location>
    <ligand>
        <name>NAD(+)</name>
        <dbReference type="ChEBI" id="CHEBI:57540"/>
    </ligand>
</feature>
<feature type="binding site" evidence="5">
    <location>
        <position position="116"/>
    </location>
    <ligand>
        <name>FAD</name>
        <dbReference type="ChEBI" id="CHEBI:57692"/>
    </ligand>
</feature>
<dbReference type="InterPro" id="IPR016156">
    <property type="entry name" value="FAD/NAD-linked_Rdtase_dimer_sf"/>
</dbReference>
<evidence type="ECO:0000313" key="9">
    <source>
        <dbReference type="EMBL" id="MWB98809.1"/>
    </source>
</evidence>
<dbReference type="Gene3D" id="3.50.50.60">
    <property type="entry name" value="FAD/NAD(P)-binding domain"/>
    <property type="match status" value="2"/>
</dbReference>
<proteinExistence type="inferred from homology"/>
<evidence type="ECO:0000256" key="4">
    <source>
        <dbReference type="ARBA" id="ARBA00023027"/>
    </source>
</evidence>
<comment type="caution">
    <text evidence="9">The sequence shown here is derived from an EMBL/GenBank/DDBJ whole genome shotgun (WGS) entry which is preliminary data.</text>
</comment>
<keyword evidence="2" id="KW-0285">Flavoprotein</keyword>
<dbReference type="GO" id="GO:0006103">
    <property type="term" value="P:2-oxoglutarate metabolic process"/>
    <property type="evidence" value="ECO:0007669"/>
    <property type="project" value="TreeGrafter"/>
</dbReference>
<keyword evidence="5" id="KW-0547">Nucleotide-binding</keyword>
<dbReference type="Proteomes" id="UP000438182">
    <property type="component" value="Unassembled WGS sequence"/>
</dbReference>
<protein>
    <submittedName>
        <fullName evidence="9">Pyridine nucleotide-disulfide oxidoreductase</fullName>
    </submittedName>
</protein>
<dbReference type="PANTHER" id="PTHR22912">
    <property type="entry name" value="DISULFIDE OXIDOREDUCTASE"/>
    <property type="match status" value="1"/>
</dbReference>
<reference evidence="9 10" key="1">
    <citation type="submission" date="2019-12" db="EMBL/GenBank/DDBJ databases">
        <authorList>
            <person name="Kim Y.S."/>
        </authorList>
    </citation>
    <scope>NUCLEOTIDE SEQUENCE [LARGE SCALE GENOMIC DNA]</scope>
    <source>
        <strain evidence="9 10">MMS17-SY077</strain>
    </source>
</reference>
<evidence type="ECO:0000256" key="3">
    <source>
        <dbReference type="ARBA" id="ARBA00022827"/>
    </source>
</evidence>
<feature type="disulfide bond" description="Redox-active" evidence="6">
    <location>
        <begin position="44"/>
        <end position="49"/>
    </location>
</feature>
<dbReference type="AlphaFoldDB" id="A0A6I4P3N3"/>